<dbReference type="EC" id="2.1.1.170" evidence="6"/>
<name>A0A451BGV0_9GAMM</name>
<comment type="caution">
    <text evidence="6">Lacks conserved residue(s) required for the propagation of feature annotation.</text>
</comment>
<keyword evidence="4 6" id="KW-0808">Transferase</keyword>
<comment type="similarity">
    <text evidence="6">Belongs to the methyltransferase superfamily. RNA methyltransferase RsmG family.</text>
</comment>
<evidence type="ECO:0000313" key="8">
    <source>
        <dbReference type="EMBL" id="VFK77498.1"/>
    </source>
</evidence>
<dbReference type="Gene3D" id="3.40.50.150">
    <property type="entry name" value="Vaccinia Virus protein VP39"/>
    <property type="match status" value="1"/>
</dbReference>
<evidence type="ECO:0000256" key="5">
    <source>
        <dbReference type="ARBA" id="ARBA00022691"/>
    </source>
</evidence>
<evidence type="ECO:0000256" key="2">
    <source>
        <dbReference type="ARBA" id="ARBA00022552"/>
    </source>
</evidence>
<keyword evidence="5 6" id="KW-0949">S-adenosyl-L-methionine</keyword>
<gene>
    <name evidence="6" type="primary">rsmG</name>
    <name evidence="8" type="ORF">BECKMB1821H_GA0114242_11483</name>
    <name evidence="7" type="ORF">BECKMB1821I_GA0114274_11513</name>
</gene>
<keyword evidence="1 6" id="KW-0963">Cytoplasm</keyword>
<dbReference type="InterPro" id="IPR029063">
    <property type="entry name" value="SAM-dependent_MTases_sf"/>
</dbReference>
<feature type="binding site" evidence="6">
    <location>
        <position position="146"/>
    </location>
    <ligand>
        <name>S-adenosyl-L-methionine</name>
        <dbReference type="ChEBI" id="CHEBI:59789"/>
    </ligand>
</feature>
<keyword evidence="2 6" id="KW-0698">rRNA processing</keyword>
<evidence type="ECO:0000256" key="4">
    <source>
        <dbReference type="ARBA" id="ARBA00022679"/>
    </source>
</evidence>
<dbReference type="SUPFAM" id="SSF53335">
    <property type="entry name" value="S-adenosyl-L-methionine-dependent methyltransferases"/>
    <property type="match status" value="1"/>
</dbReference>
<dbReference type="PIRSF" id="PIRSF003078">
    <property type="entry name" value="GidB"/>
    <property type="match status" value="1"/>
</dbReference>
<dbReference type="HAMAP" id="MF_00074">
    <property type="entry name" value="16SrRNA_methyltr_G"/>
    <property type="match status" value="1"/>
</dbReference>
<evidence type="ECO:0000256" key="1">
    <source>
        <dbReference type="ARBA" id="ARBA00022490"/>
    </source>
</evidence>
<evidence type="ECO:0000256" key="3">
    <source>
        <dbReference type="ARBA" id="ARBA00022603"/>
    </source>
</evidence>
<organism evidence="8">
    <name type="scientific">Candidatus Kentrum sp. MB</name>
    <dbReference type="NCBI Taxonomy" id="2138164"/>
    <lineage>
        <taxon>Bacteria</taxon>
        <taxon>Pseudomonadati</taxon>
        <taxon>Pseudomonadota</taxon>
        <taxon>Gammaproteobacteria</taxon>
        <taxon>Candidatus Kentrum</taxon>
    </lineage>
</organism>
<comment type="function">
    <text evidence="6">Specifically methylates the N7 position of guanine in position 527 of 16S rRNA.</text>
</comment>
<dbReference type="Pfam" id="PF02527">
    <property type="entry name" value="GidB"/>
    <property type="match status" value="1"/>
</dbReference>
<keyword evidence="3 6" id="KW-0489">Methyltransferase</keyword>
<proteinExistence type="inferred from homology"/>
<comment type="catalytic activity">
    <reaction evidence="6">
        <text>guanosine(527) in 16S rRNA + S-adenosyl-L-methionine = N(7)-methylguanosine(527) in 16S rRNA + S-adenosyl-L-homocysteine</text>
        <dbReference type="Rhea" id="RHEA:42732"/>
        <dbReference type="Rhea" id="RHEA-COMP:10209"/>
        <dbReference type="Rhea" id="RHEA-COMP:10210"/>
        <dbReference type="ChEBI" id="CHEBI:57856"/>
        <dbReference type="ChEBI" id="CHEBI:59789"/>
        <dbReference type="ChEBI" id="CHEBI:74269"/>
        <dbReference type="ChEBI" id="CHEBI:74480"/>
        <dbReference type="EC" id="2.1.1.170"/>
    </reaction>
</comment>
<comment type="subcellular location">
    <subcellularLocation>
        <location evidence="6">Cytoplasm</location>
    </subcellularLocation>
</comment>
<dbReference type="GO" id="GO:0005829">
    <property type="term" value="C:cytosol"/>
    <property type="evidence" value="ECO:0007669"/>
    <property type="project" value="TreeGrafter"/>
</dbReference>
<dbReference type="EMBL" id="CAADGH010000148">
    <property type="protein sequence ID" value="VFK77498.1"/>
    <property type="molecule type" value="Genomic_DNA"/>
</dbReference>
<feature type="binding site" evidence="6">
    <location>
        <position position="85"/>
    </location>
    <ligand>
        <name>S-adenosyl-L-methionine</name>
        <dbReference type="ChEBI" id="CHEBI:59789"/>
    </ligand>
</feature>
<dbReference type="GO" id="GO:0070043">
    <property type="term" value="F:rRNA (guanine-N7-)-methyltransferase activity"/>
    <property type="evidence" value="ECO:0007669"/>
    <property type="project" value="UniProtKB-UniRule"/>
</dbReference>
<dbReference type="PANTHER" id="PTHR31760:SF0">
    <property type="entry name" value="S-ADENOSYL-L-METHIONINE-DEPENDENT METHYLTRANSFERASES SUPERFAMILY PROTEIN"/>
    <property type="match status" value="1"/>
</dbReference>
<feature type="binding site" evidence="6">
    <location>
        <position position="80"/>
    </location>
    <ligand>
        <name>S-adenosyl-L-methionine</name>
        <dbReference type="ChEBI" id="CHEBI:59789"/>
    </ligand>
</feature>
<accession>A0A451BGV0</accession>
<dbReference type="PANTHER" id="PTHR31760">
    <property type="entry name" value="S-ADENOSYL-L-METHIONINE-DEPENDENT METHYLTRANSFERASES SUPERFAMILY PROTEIN"/>
    <property type="match status" value="1"/>
</dbReference>
<dbReference type="NCBIfam" id="TIGR00138">
    <property type="entry name" value="rsmG_gidB"/>
    <property type="match status" value="1"/>
</dbReference>
<dbReference type="EMBL" id="CAADFQ010000151">
    <property type="protein sequence ID" value="VFK35837.1"/>
    <property type="molecule type" value="Genomic_DNA"/>
</dbReference>
<dbReference type="InterPro" id="IPR003682">
    <property type="entry name" value="rRNA_ssu_MeTfrase_G"/>
</dbReference>
<feature type="binding site" evidence="6">
    <location>
        <begin position="131"/>
        <end position="132"/>
    </location>
    <ligand>
        <name>S-adenosyl-L-methionine</name>
        <dbReference type="ChEBI" id="CHEBI:59789"/>
    </ligand>
</feature>
<protein>
    <recommendedName>
        <fullName evidence="6">Ribosomal RNA small subunit methyltransferase G</fullName>
        <ecNumber evidence="6">2.1.1.170</ecNumber>
    </recommendedName>
    <alternativeName>
        <fullName evidence="6">16S rRNA 7-methylguanosine methyltransferase</fullName>
        <shortName evidence="6">16S rRNA m7G methyltransferase</shortName>
    </alternativeName>
</protein>
<sequence>MDKQTAEILHCIERGADELGLDLGVGVLPGLVAYIRLLMRWNGAYNLTSVRDPLEMARRHVLDCLAILPYLRGTRLLDLGTGAGLPGLILAIARPEMECVLLDGNGKKTRFCTQAVMELALPNVEILYIRAENYRPQAPFSTITARAFGPLSALREHAGRLLAPGGCLLAMKGTRRELAREMAGLQQGAERRPEVVALGVPDLAAHRHLVILERPSPKPANT</sequence>
<evidence type="ECO:0000313" key="7">
    <source>
        <dbReference type="EMBL" id="VFK35837.1"/>
    </source>
</evidence>
<evidence type="ECO:0000256" key="6">
    <source>
        <dbReference type="HAMAP-Rule" id="MF_00074"/>
    </source>
</evidence>
<reference evidence="8" key="1">
    <citation type="submission" date="2019-02" db="EMBL/GenBank/DDBJ databases">
        <authorList>
            <person name="Gruber-Vodicka R. H."/>
            <person name="Seah K. B. B."/>
        </authorList>
    </citation>
    <scope>NUCLEOTIDE SEQUENCE</scope>
    <source>
        <strain evidence="8">BECK_BZ198</strain>
        <strain evidence="7">BECK_BZ199</strain>
    </source>
</reference>
<dbReference type="AlphaFoldDB" id="A0A451BGV0"/>